<feature type="signal peptide" evidence="6">
    <location>
        <begin position="1"/>
        <end position="23"/>
    </location>
</feature>
<dbReference type="SUPFAM" id="SSF49785">
    <property type="entry name" value="Galactose-binding domain-like"/>
    <property type="match status" value="1"/>
</dbReference>
<feature type="region of interest" description="Disordered" evidence="5">
    <location>
        <begin position="28"/>
        <end position="101"/>
    </location>
</feature>
<organism evidence="8 9">
    <name type="scientific">Tolypocladium capitatum</name>
    <dbReference type="NCBI Taxonomy" id="45235"/>
    <lineage>
        <taxon>Eukaryota</taxon>
        <taxon>Fungi</taxon>
        <taxon>Dikarya</taxon>
        <taxon>Ascomycota</taxon>
        <taxon>Pezizomycotina</taxon>
        <taxon>Sordariomycetes</taxon>
        <taxon>Hypocreomycetidae</taxon>
        <taxon>Hypocreales</taxon>
        <taxon>Ophiocordycipitaceae</taxon>
        <taxon>Tolypocladium</taxon>
    </lineage>
</organism>
<evidence type="ECO:0000259" key="7">
    <source>
        <dbReference type="PROSITE" id="PS51469"/>
    </source>
</evidence>
<dbReference type="InterPro" id="IPR045120">
    <property type="entry name" value="Suco/Slp1-like"/>
</dbReference>
<feature type="region of interest" description="Disordered" evidence="5">
    <location>
        <begin position="803"/>
        <end position="822"/>
    </location>
</feature>
<comment type="caution">
    <text evidence="8">The sequence shown here is derived from an EMBL/GenBank/DDBJ whole genome shotgun (WGS) entry which is preliminary data.</text>
</comment>
<evidence type="ECO:0000256" key="3">
    <source>
        <dbReference type="ARBA" id="ARBA00022989"/>
    </source>
</evidence>
<dbReference type="Gene3D" id="2.60.120.260">
    <property type="entry name" value="Galactose-binding domain-like"/>
    <property type="match status" value="1"/>
</dbReference>
<keyword evidence="3" id="KW-1133">Transmembrane helix</keyword>
<feature type="region of interest" description="Disordered" evidence="5">
    <location>
        <begin position="131"/>
        <end position="186"/>
    </location>
</feature>
<dbReference type="GO" id="GO:0016020">
    <property type="term" value="C:membrane"/>
    <property type="evidence" value="ECO:0007669"/>
    <property type="project" value="InterPro"/>
</dbReference>
<evidence type="ECO:0000256" key="5">
    <source>
        <dbReference type="SAM" id="MobiDB-lite"/>
    </source>
</evidence>
<dbReference type="Proteomes" id="UP000236621">
    <property type="component" value="Unassembled WGS sequence"/>
</dbReference>
<accession>A0A2K3Q8S3</accession>
<evidence type="ECO:0000256" key="1">
    <source>
        <dbReference type="ARBA" id="ARBA00004308"/>
    </source>
</evidence>
<gene>
    <name evidence="8" type="ORF">TCAP_06166</name>
</gene>
<dbReference type="Pfam" id="PF07738">
    <property type="entry name" value="Sad1_UNC"/>
    <property type="match status" value="1"/>
</dbReference>
<evidence type="ECO:0000313" key="9">
    <source>
        <dbReference type="Proteomes" id="UP000236621"/>
    </source>
</evidence>
<feature type="region of interest" description="Disordered" evidence="5">
    <location>
        <begin position="203"/>
        <end position="234"/>
    </location>
</feature>
<comment type="subcellular location">
    <subcellularLocation>
        <location evidence="1">Endomembrane system</location>
    </subcellularLocation>
</comment>
<evidence type="ECO:0000313" key="8">
    <source>
        <dbReference type="EMBL" id="PNY23891.1"/>
    </source>
</evidence>
<evidence type="ECO:0000256" key="4">
    <source>
        <dbReference type="ARBA" id="ARBA00023136"/>
    </source>
</evidence>
<name>A0A2K3Q8S3_9HYPO</name>
<dbReference type="STRING" id="45235.A0A2K3Q8S3"/>
<dbReference type="EMBL" id="NRSZ01001019">
    <property type="protein sequence ID" value="PNY23891.1"/>
    <property type="molecule type" value="Genomic_DNA"/>
</dbReference>
<dbReference type="GO" id="GO:0034975">
    <property type="term" value="P:protein folding in endoplasmic reticulum"/>
    <property type="evidence" value="ECO:0007669"/>
    <property type="project" value="TreeGrafter"/>
</dbReference>
<feature type="compositionally biased region" description="Low complexity" evidence="5">
    <location>
        <begin position="619"/>
        <end position="650"/>
    </location>
</feature>
<feature type="compositionally biased region" description="Low complexity" evidence="5">
    <location>
        <begin position="57"/>
        <end position="101"/>
    </location>
</feature>
<evidence type="ECO:0000256" key="2">
    <source>
        <dbReference type="ARBA" id="ARBA00022692"/>
    </source>
</evidence>
<feature type="compositionally biased region" description="Polar residues" evidence="5">
    <location>
        <begin position="131"/>
        <end position="152"/>
    </location>
</feature>
<evidence type="ECO:0000256" key="6">
    <source>
        <dbReference type="SAM" id="SignalP"/>
    </source>
</evidence>
<feature type="compositionally biased region" description="Basic and acidic residues" evidence="5">
    <location>
        <begin position="203"/>
        <end position="222"/>
    </location>
</feature>
<sequence length="939" mass="99450">MVLAAPLMRGLTALLAFLGSALAQADERGTHTQTQASSSSITRADTITGPIAGPITGSVKGGAAASSLASSPASSPASGPASSPASGPPSGYYSPSPKPSSNPSFCEARTINYITHRLPQACLTNSWTASRSSLSEPSAGNATHPSAGNGTPRSEPERSSAQAAAAAASDTSSDSAASEAQTADPAATTFMSFEDWKEMMLRRAGQDPQELRSRKPSEHQPDDIYPSDMGHAGLGEEDEISLNFDHYADGDDRGLTADAAGGDGSDDKKPDDGQAYGDGKSATIHRSKDAGKTCKERFSYSSFDAGATILKTAAGAKNARAILVENKDSYMLLECAAPSKYVIVELSDDILVDTIVLANFEFFSSMIRHFRVSVSDRYPIKMEKWRELSTFEARNSRDIQPFLVDNPQIWAKYVRIEFLTHYGNEYYCPVSLLRVHGSRMLDSWKDSETGRDEDPQIDGDEVLANPIQSDVTPSPAVPAAADEAQKNASGPVDITPWMREVVVNPFEALVATCPAVGSHIAHTPTTDQEASSSDDGGATRKDQASAEKPPGKATPTAKPAKSASPDFKGSSAAPSTAPAKSTTASPDDRQTVVGNATASSSAGSAAASETPGERGPQNATAASATKPSSSGGAGTGKPRSSGTSGASAASPTVQEGFFNAITKRLQQVESNLTLSLKYVEDQSRHVQEALHKGEQRQQSRVTVFLDDLNQVVLAELRNIRDQYDQIWQSTVLALESQSDRSERDMMALTTRLNLLADEVVFQKRMAIVQAVILLSCLFLVIFSRGAPIPSLAPLADHAANASYAATASPPTPRRDRNLYRPDLPHSERSLAAAHDALNYAQNLPSTDDEPLNAVSSSCDAAMGPHLVDPQAAVSLYRRLSPPLTPSLPDEPMTPRALPGRDSHGASNGNHPHRSPCLSHINSRKPLPSLPEHPTSPDET</sequence>
<dbReference type="PANTHER" id="PTHR12953:SF0">
    <property type="entry name" value="SUN DOMAIN-CONTAINING OSSIFICATION FACTOR"/>
    <property type="match status" value="1"/>
</dbReference>
<protein>
    <submittedName>
        <fullName evidence="8">Uncharacterized protein SLP1</fullName>
    </submittedName>
</protein>
<keyword evidence="4" id="KW-0472">Membrane</keyword>
<dbReference type="PANTHER" id="PTHR12953">
    <property type="entry name" value="MEMBRANE PROTEIN CH1 RELATED"/>
    <property type="match status" value="1"/>
</dbReference>
<feature type="domain" description="SUN" evidence="7">
    <location>
        <begin position="279"/>
        <end position="440"/>
    </location>
</feature>
<keyword evidence="2" id="KW-0812">Transmembrane</keyword>
<dbReference type="InterPro" id="IPR008979">
    <property type="entry name" value="Galactose-bd-like_sf"/>
</dbReference>
<feature type="region of interest" description="Disordered" evidence="5">
    <location>
        <begin position="880"/>
        <end position="939"/>
    </location>
</feature>
<keyword evidence="9" id="KW-1185">Reference proteome</keyword>
<dbReference type="InterPro" id="IPR012919">
    <property type="entry name" value="SUN_dom"/>
</dbReference>
<feature type="compositionally biased region" description="Low complexity" evidence="5">
    <location>
        <begin position="598"/>
        <end position="608"/>
    </location>
</feature>
<proteinExistence type="predicted"/>
<feature type="compositionally biased region" description="Polar residues" evidence="5">
    <location>
        <begin position="523"/>
        <end position="534"/>
    </location>
</feature>
<dbReference type="FunFam" id="2.60.120.260:FF:000082">
    <property type="entry name" value="Sad1/UNC domain protein"/>
    <property type="match status" value="1"/>
</dbReference>
<dbReference type="GO" id="GO:0012505">
    <property type="term" value="C:endomembrane system"/>
    <property type="evidence" value="ECO:0007669"/>
    <property type="project" value="UniProtKB-SubCell"/>
</dbReference>
<dbReference type="PROSITE" id="PS51469">
    <property type="entry name" value="SUN"/>
    <property type="match status" value="1"/>
</dbReference>
<feature type="region of interest" description="Disordered" evidence="5">
    <location>
        <begin position="466"/>
        <end position="491"/>
    </location>
</feature>
<reference evidence="8 9" key="1">
    <citation type="submission" date="2017-08" db="EMBL/GenBank/DDBJ databases">
        <title>Harnessing the power of phylogenomics to disentangle the directionality and signatures of interkingdom host jumping in the parasitic fungal genus Tolypocladium.</title>
        <authorList>
            <person name="Quandt C.A."/>
            <person name="Patterson W."/>
            <person name="Spatafora J.W."/>
        </authorList>
    </citation>
    <scope>NUCLEOTIDE SEQUENCE [LARGE SCALE GENOMIC DNA]</scope>
    <source>
        <strain evidence="8 9">CBS 113982</strain>
    </source>
</reference>
<dbReference type="GO" id="GO:0005737">
    <property type="term" value="C:cytoplasm"/>
    <property type="evidence" value="ECO:0007669"/>
    <property type="project" value="TreeGrafter"/>
</dbReference>
<dbReference type="AlphaFoldDB" id="A0A2K3Q8S3"/>
<feature type="compositionally biased region" description="Polar residues" evidence="5">
    <location>
        <begin position="31"/>
        <end position="45"/>
    </location>
</feature>
<feature type="chain" id="PRO_5014358224" evidence="6">
    <location>
        <begin position="24"/>
        <end position="939"/>
    </location>
</feature>
<keyword evidence="6" id="KW-0732">Signal</keyword>
<feature type="compositionally biased region" description="Low complexity" evidence="5">
    <location>
        <begin position="551"/>
        <end position="585"/>
    </location>
</feature>
<dbReference type="OrthoDB" id="266334at2759"/>
<feature type="region of interest" description="Disordered" evidence="5">
    <location>
        <begin position="520"/>
        <end position="650"/>
    </location>
</feature>
<feature type="compositionally biased region" description="Basic and acidic residues" evidence="5">
    <location>
        <begin position="812"/>
        <end position="822"/>
    </location>
</feature>
<feature type="region of interest" description="Disordered" evidence="5">
    <location>
        <begin position="253"/>
        <end position="288"/>
    </location>
</feature>
<feature type="compositionally biased region" description="Low complexity" evidence="5">
    <location>
        <begin position="159"/>
        <end position="183"/>
    </location>
</feature>